<evidence type="ECO:0000313" key="6">
    <source>
        <dbReference type="Proteomes" id="UP001374584"/>
    </source>
</evidence>
<proteinExistence type="inferred from homology"/>
<dbReference type="PANTHER" id="PTHR11783">
    <property type="entry name" value="SULFOTRANSFERASE SULT"/>
    <property type="match status" value="1"/>
</dbReference>
<feature type="domain" description="Sulfotransferase" evidence="4">
    <location>
        <begin position="57"/>
        <end position="318"/>
    </location>
</feature>
<gene>
    <name evidence="5" type="ORF">VNO80_26031</name>
</gene>
<dbReference type="EC" id="2.8.2.-" evidence="3"/>
<dbReference type="Proteomes" id="UP001374584">
    <property type="component" value="Unassembled WGS sequence"/>
</dbReference>
<evidence type="ECO:0000256" key="2">
    <source>
        <dbReference type="ARBA" id="ARBA00022679"/>
    </source>
</evidence>
<name>A0AAN9QP87_PHACN</name>
<evidence type="ECO:0000259" key="4">
    <source>
        <dbReference type="Pfam" id="PF00685"/>
    </source>
</evidence>
<accession>A0AAN9QP87</accession>
<dbReference type="SUPFAM" id="SSF52540">
    <property type="entry name" value="P-loop containing nucleoside triphosphate hydrolases"/>
    <property type="match status" value="1"/>
</dbReference>
<comment type="similarity">
    <text evidence="1 3">Belongs to the sulfotransferase 1 family.</text>
</comment>
<dbReference type="Pfam" id="PF00685">
    <property type="entry name" value="Sulfotransfer_1"/>
    <property type="match status" value="1"/>
</dbReference>
<sequence length="326" mass="37393">MASTDRKLANGEDKTVFSLRRERGLASSYLYLFQEFWCPGIAIEGVKSFQKCFQAKDSDVVVASFPKTGTTWLIALTFAIVNRQHFSVENHPLLTSNPHTLVSCLEFKIFCDDIHDPVLHLANMIEPRLFSTHTPFTSLPKSITESNAKIIYICRNPFDTFISAWTYFNNIKSTMSLPTLELEEAFEMYCNGIVSFGPWWSHMLGFWKESLVRPNKVIFLKYEDLKENVNFHVKKIAEFLGCPFTAEEESNGVIESIIKLCSFEKMKDLEVNISGKLDKIIDNKLFFRKGEIGDWVNYFSPSMIQKLSKIIKEKLGGSSLSFKMYS</sequence>
<dbReference type="InterPro" id="IPR027417">
    <property type="entry name" value="P-loop_NTPase"/>
</dbReference>
<dbReference type="EMBL" id="JAYMYR010000009">
    <property type="protein sequence ID" value="KAK7343069.1"/>
    <property type="molecule type" value="Genomic_DNA"/>
</dbReference>
<keyword evidence="2 3" id="KW-0808">Transferase</keyword>
<dbReference type="InterPro" id="IPR000863">
    <property type="entry name" value="Sulfotransferase_dom"/>
</dbReference>
<reference evidence="5 6" key="1">
    <citation type="submission" date="2024-01" db="EMBL/GenBank/DDBJ databases">
        <title>The genomes of 5 underutilized Papilionoideae crops provide insights into root nodulation and disease resistanc.</title>
        <authorList>
            <person name="Jiang F."/>
        </authorList>
    </citation>
    <scope>NUCLEOTIDE SEQUENCE [LARGE SCALE GENOMIC DNA]</scope>
    <source>
        <strain evidence="5">JINMINGXINNONG_FW02</strain>
        <tissue evidence="5">Leaves</tissue>
    </source>
</reference>
<dbReference type="AlphaFoldDB" id="A0AAN9QP87"/>
<evidence type="ECO:0000256" key="1">
    <source>
        <dbReference type="ARBA" id="ARBA00005771"/>
    </source>
</evidence>
<keyword evidence="6" id="KW-1185">Reference proteome</keyword>
<evidence type="ECO:0000256" key="3">
    <source>
        <dbReference type="RuleBase" id="RU361155"/>
    </source>
</evidence>
<organism evidence="5 6">
    <name type="scientific">Phaseolus coccineus</name>
    <name type="common">Scarlet runner bean</name>
    <name type="synonym">Phaseolus multiflorus</name>
    <dbReference type="NCBI Taxonomy" id="3886"/>
    <lineage>
        <taxon>Eukaryota</taxon>
        <taxon>Viridiplantae</taxon>
        <taxon>Streptophyta</taxon>
        <taxon>Embryophyta</taxon>
        <taxon>Tracheophyta</taxon>
        <taxon>Spermatophyta</taxon>
        <taxon>Magnoliopsida</taxon>
        <taxon>eudicotyledons</taxon>
        <taxon>Gunneridae</taxon>
        <taxon>Pentapetalae</taxon>
        <taxon>rosids</taxon>
        <taxon>fabids</taxon>
        <taxon>Fabales</taxon>
        <taxon>Fabaceae</taxon>
        <taxon>Papilionoideae</taxon>
        <taxon>50 kb inversion clade</taxon>
        <taxon>NPAAA clade</taxon>
        <taxon>indigoferoid/millettioid clade</taxon>
        <taxon>Phaseoleae</taxon>
        <taxon>Phaseolus</taxon>
    </lineage>
</organism>
<dbReference type="GO" id="GO:0008146">
    <property type="term" value="F:sulfotransferase activity"/>
    <property type="evidence" value="ECO:0007669"/>
    <property type="project" value="InterPro"/>
</dbReference>
<evidence type="ECO:0000313" key="5">
    <source>
        <dbReference type="EMBL" id="KAK7343069.1"/>
    </source>
</evidence>
<comment type="caution">
    <text evidence="5">The sequence shown here is derived from an EMBL/GenBank/DDBJ whole genome shotgun (WGS) entry which is preliminary data.</text>
</comment>
<protein>
    <recommendedName>
        <fullName evidence="3">Sulfotransferase</fullName>
        <ecNumber evidence="3">2.8.2.-</ecNumber>
    </recommendedName>
</protein>
<dbReference type="Gene3D" id="3.40.50.300">
    <property type="entry name" value="P-loop containing nucleotide triphosphate hydrolases"/>
    <property type="match status" value="1"/>
</dbReference>